<keyword evidence="3" id="KW-1185">Reference proteome</keyword>
<evidence type="ECO:0000256" key="1">
    <source>
        <dbReference type="SAM" id="Phobius"/>
    </source>
</evidence>
<keyword evidence="1" id="KW-1133">Transmembrane helix</keyword>
<sequence length="106" mass="12248">MHPYSKSAPKCRTRYFPLHGNRLPEAPGHPLELENERVCDQPQRPGDSIGSRWWPRDLAFLLLLIVIIIILIIIIIIISTFIVIIIIIRPGSNCKFSPIRHEDKMK</sequence>
<name>A0A3S5FGR3_9PLAT</name>
<comment type="caution">
    <text evidence="2">The sequence shown here is derived from an EMBL/GenBank/DDBJ whole genome shotgun (WGS) entry which is preliminary data.</text>
</comment>
<protein>
    <submittedName>
        <fullName evidence="2">Uncharacterized protein</fullName>
    </submittedName>
</protein>
<evidence type="ECO:0000313" key="3">
    <source>
        <dbReference type="Proteomes" id="UP000784294"/>
    </source>
</evidence>
<organism evidence="2 3">
    <name type="scientific">Protopolystoma xenopodis</name>
    <dbReference type="NCBI Taxonomy" id="117903"/>
    <lineage>
        <taxon>Eukaryota</taxon>
        <taxon>Metazoa</taxon>
        <taxon>Spiralia</taxon>
        <taxon>Lophotrochozoa</taxon>
        <taxon>Platyhelminthes</taxon>
        <taxon>Monogenea</taxon>
        <taxon>Polyopisthocotylea</taxon>
        <taxon>Polystomatidea</taxon>
        <taxon>Polystomatidae</taxon>
        <taxon>Protopolystoma</taxon>
    </lineage>
</organism>
<proteinExistence type="predicted"/>
<feature type="transmembrane region" description="Helical" evidence="1">
    <location>
        <begin position="58"/>
        <end position="88"/>
    </location>
</feature>
<keyword evidence="1" id="KW-0472">Membrane</keyword>
<keyword evidence="1" id="KW-0812">Transmembrane</keyword>
<dbReference type="EMBL" id="CAAALY010262672">
    <property type="protein sequence ID" value="VEL39824.1"/>
    <property type="molecule type" value="Genomic_DNA"/>
</dbReference>
<reference evidence="2" key="1">
    <citation type="submission" date="2018-11" db="EMBL/GenBank/DDBJ databases">
        <authorList>
            <consortium name="Pathogen Informatics"/>
        </authorList>
    </citation>
    <scope>NUCLEOTIDE SEQUENCE</scope>
</reference>
<evidence type="ECO:0000313" key="2">
    <source>
        <dbReference type="EMBL" id="VEL39824.1"/>
    </source>
</evidence>
<gene>
    <name evidence="2" type="ORF">PXEA_LOCUS33264</name>
</gene>
<dbReference type="AlphaFoldDB" id="A0A3S5FGR3"/>
<accession>A0A3S5FGR3</accession>
<dbReference type="Proteomes" id="UP000784294">
    <property type="component" value="Unassembled WGS sequence"/>
</dbReference>